<dbReference type="Gene3D" id="3.90.1150.10">
    <property type="entry name" value="Aspartate Aminotransferase, domain 1"/>
    <property type="match status" value="1"/>
</dbReference>
<dbReference type="InterPro" id="IPR000192">
    <property type="entry name" value="Aminotrans_V_dom"/>
</dbReference>
<sequence>MQWTVNELRKEVIGSEATFKTSYGERFVTYADYTASGKTLKFIEKYMITLQEMYANSHTEDSETGKVMTALVHKAEEKMKKMLNADDYNIFAVGTGATGAIHKLISIFGLYYAPGLTRYVNIDKSKIENRPVVFISSYEHHSNDLMWRESIAEVVIIGLTPLGEFDLKDLEEKVSSPAYKGRLKIGSFSAASNVTGIKSPVYEIAKIMHAHGGYACFDFAASGPYVDINMKKDDESYFDAIYLSMHKFIGGPASSGLLVLNSRLYDIYNKPTIAGGGTVDYVSVSGYDFSKVVEERERAGTPGILQIFKASLALEVKEKIGIEQIEKIEHDYISRVMYKLMKNDRVEILGSKDPSKRVSILSFNIRYEDGYLHHKFIAKLLNDLFGIQSRAGCACAGPYGHELLHIASEVSSKYREIIKSGINALKPGWVRVNFHYAMSPEAVDFIADAILFIADNGHLFLQEYQMHMTSGLWTHKDFVEDDTIVKQFGIDASIADSASDVFKSKALDHNALMKQYMVEAKAKAEKLAKTFNDNFAQFDQATLNDLKWYYVAAMTK</sequence>
<feature type="domain" description="Aminotransferase class V" evidence="3">
    <location>
        <begin position="30"/>
        <end position="444"/>
    </location>
</feature>
<comment type="cofactor">
    <cofactor evidence="1">
        <name>pyridoxal 5'-phosphate</name>
        <dbReference type="ChEBI" id="CHEBI:597326"/>
    </cofactor>
</comment>
<evidence type="ECO:0000259" key="3">
    <source>
        <dbReference type="Pfam" id="PF00266"/>
    </source>
</evidence>
<dbReference type="GO" id="GO:0008483">
    <property type="term" value="F:transaminase activity"/>
    <property type="evidence" value="ECO:0007669"/>
    <property type="project" value="UniProtKB-KW"/>
</dbReference>
<evidence type="ECO:0000256" key="2">
    <source>
        <dbReference type="ARBA" id="ARBA00022898"/>
    </source>
</evidence>
<dbReference type="SUPFAM" id="SSF53383">
    <property type="entry name" value="PLP-dependent transferases"/>
    <property type="match status" value="1"/>
</dbReference>
<dbReference type="Proteomes" id="UP000746471">
    <property type="component" value="Unassembled WGS sequence"/>
</dbReference>
<evidence type="ECO:0000256" key="1">
    <source>
        <dbReference type="ARBA" id="ARBA00001933"/>
    </source>
</evidence>
<accession>A0ABS5PNW4</accession>
<keyword evidence="4" id="KW-0032">Aminotransferase</keyword>
<dbReference type="EMBL" id="JAHBCL010000009">
    <property type="protein sequence ID" value="MBS7526276.1"/>
    <property type="molecule type" value="Genomic_DNA"/>
</dbReference>
<organism evidence="4 5">
    <name type="scientific">Fusibacter paucivorans</name>
    <dbReference type="NCBI Taxonomy" id="76009"/>
    <lineage>
        <taxon>Bacteria</taxon>
        <taxon>Bacillati</taxon>
        <taxon>Bacillota</taxon>
        <taxon>Clostridia</taxon>
        <taxon>Eubacteriales</taxon>
        <taxon>Eubacteriales Family XII. Incertae Sedis</taxon>
        <taxon>Fusibacter</taxon>
    </lineage>
</organism>
<dbReference type="InterPro" id="IPR015422">
    <property type="entry name" value="PyrdxlP-dep_Trfase_small"/>
</dbReference>
<reference evidence="4 5" key="1">
    <citation type="submission" date="2021-05" db="EMBL/GenBank/DDBJ databases">
        <title>Fusibacter ferrireducens sp. nov., an anaerobic, sulfur- and Fe-reducing bacterium isolated from the mangrove sediment.</title>
        <authorList>
            <person name="Qiu D."/>
        </authorList>
    </citation>
    <scope>NUCLEOTIDE SEQUENCE [LARGE SCALE GENOMIC DNA]</scope>
    <source>
        <strain evidence="4 5">DSM 12116</strain>
    </source>
</reference>
<keyword evidence="5" id="KW-1185">Reference proteome</keyword>
<evidence type="ECO:0000313" key="5">
    <source>
        <dbReference type="Proteomes" id="UP000746471"/>
    </source>
</evidence>
<dbReference type="Pfam" id="PF00266">
    <property type="entry name" value="Aminotran_5"/>
    <property type="match status" value="1"/>
</dbReference>
<dbReference type="Gene3D" id="3.40.640.10">
    <property type="entry name" value="Type I PLP-dependent aspartate aminotransferase-like (Major domain)"/>
    <property type="match status" value="1"/>
</dbReference>
<gene>
    <name evidence="4" type="ORF">KHM83_06275</name>
</gene>
<name>A0ABS5PNW4_9FIRM</name>
<evidence type="ECO:0000313" key="4">
    <source>
        <dbReference type="EMBL" id="MBS7526276.1"/>
    </source>
</evidence>
<keyword evidence="2" id="KW-0663">Pyridoxal phosphate</keyword>
<comment type="caution">
    <text evidence="4">The sequence shown here is derived from an EMBL/GenBank/DDBJ whole genome shotgun (WGS) entry which is preliminary data.</text>
</comment>
<dbReference type="RefSeq" id="WP_213236081.1">
    <property type="nucleotide sequence ID" value="NZ_JAHBCL010000009.1"/>
</dbReference>
<keyword evidence="4" id="KW-0808">Transferase</keyword>
<proteinExistence type="predicted"/>
<dbReference type="PANTHER" id="PTHR43586">
    <property type="entry name" value="CYSTEINE DESULFURASE"/>
    <property type="match status" value="1"/>
</dbReference>
<protein>
    <submittedName>
        <fullName evidence="4">Aminotransferase class V-fold PLP-dependent enzyme</fullName>
    </submittedName>
</protein>
<dbReference type="PANTHER" id="PTHR43586:SF8">
    <property type="entry name" value="CYSTEINE DESULFURASE 1, CHLOROPLASTIC"/>
    <property type="match status" value="1"/>
</dbReference>
<dbReference type="InterPro" id="IPR015421">
    <property type="entry name" value="PyrdxlP-dep_Trfase_major"/>
</dbReference>
<dbReference type="InterPro" id="IPR015424">
    <property type="entry name" value="PyrdxlP-dep_Trfase"/>
</dbReference>